<dbReference type="EMBL" id="QGKY02000164">
    <property type="protein sequence ID" value="KAF2592821.1"/>
    <property type="molecule type" value="Genomic_DNA"/>
</dbReference>
<gene>
    <name evidence="1" type="ORF">F2Q70_00044767</name>
</gene>
<reference evidence="1" key="1">
    <citation type="submission" date="2019-12" db="EMBL/GenBank/DDBJ databases">
        <title>Genome sequencing and annotation of Brassica cretica.</title>
        <authorList>
            <person name="Studholme D.J."/>
            <person name="Sarris P.F."/>
        </authorList>
    </citation>
    <scope>NUCLEOTIDE SEQUENCE</scope>
    <source>
        <strain evidence="1">PFS-102/07</strain>
        <tissue evidence="1">Leaf</tissue>
    </source>
</reference>
<evidence type="ECO:0000313" key="1">
    <source>
        <dbReference type="EMBL" id="KAF2592821.1"/>
    </source>
</evidence>
<organism evidence="1">
    <name type="scientific">Brassica cretica</name>
    <name type="common">Mustard</name>
    <dbReference type="NCBI Taxonomy" id="69181"/>
    <lineage>
        <taxon>Eukaryota</taxon>
        <taxon>Viridiplantae</taxon>
        <taxon>Streptophyta</taxon>
        <taxon>Embryophyta</taxon>
        <taxon>Tracheophyta</taxon>
        <taxon>Spermatophyta</taxon>
        <taxon>Magnoliopsida</taxon>
        <taxon>eudicotyledons</taxon>
        <taxon>Gunneridae</taxon>
        <taxon>Pentapetalae</taxon>
        <taxon>rosids</taxon>
        <taxon>malvids</taxon>
        <taxon>Brassicales</taxon>
        <taxon>Brassicaceae</taxon>
        <taxon>Brassiceae</taxon>
        <taxon>Brassica</taxon>
    </lineage>
</organism>
<accession>A0A8S9KG64</accession>
<name>A0A8S9KG64_BRACR</name>
<protein>
    <submittedName>
        <fullName evidence="1">Uncharacterized protein</fullName>
    </submittedName>
</protein>
<dbReference type="AlphaFoldDB" id="A0A8S9KG64"/>
<sequence>MKSTFVVPCVVALTETQVHHSLQCHSQFSMWRRKLSHRLSSDQSLRCICHCAQHSRDGFGQYK</sequence>
<comment type="caution">
    <text evidence="1">The sequence shown here is derived from an EMBL/GenBank/DDBJ whole genome shotgun (WGS) entry which is preliminary data.</text>
</comment>
<proteinExistence type="predicted"/>